<protein>
    <submittedName>
        <fullName evidence="1">Uncharacterized protein</fullName>
    </submittedName>
</protein>
<accession>E3MLH3</accession>
<evidence type="ECO:0000313" key="1">
    <source>
        <dbReference type="EMBL" id="EFP04654.1"/>
    </source>
</evidence>
<dbReference type="Proteomes" id="UP000008281">
    <property type="component" value="Unassembled WGS sequence"/>
</dbReference>
<dbReference type="CTD" id="9798403"/>
<evidence type="ECO:0000313" key="2">
    <source>
        <dbReference type="Proteomes" id="UP000008281"/>
    </source>
</evidence>
<organism evidence="2">
    <name type="scientific">Caenorhabditis remanei</name>
    <name type="common">Caenorhabditis vulgaris</name>
    <dbReference type="NCBI Taxonomy" id="31234"/>
    <lineage>
        <taxon>Eukaryota</taxon>
        <taxon>Metazoa</taxon>
        <taxon>Ecdysozoa</taxon>
        <taxon>Nematoda</taxon>
        <taxon>Chromadorea</taxon>
        <taxon>Rhabditida</taxon>
        <taxon>Rhabditina</taxon>
        <taxon>Rhabditomorpha</taxon>
        <taxon>Rhabditoidea</taxon>
        <taxon>Rhabditidae</taxon>
        <taxon>Peloderinae</taxon>
        <taxon>Caenorhabditis</taxon>
    </lineage>
</organism>
<dbReference type="RefSeq" id="XP_003102998.2">
    <property type="nucleotide sequence ID" value="XM_003102950.2"/>
</dbReference>
<gene>
    <name evidence="1" type="ORF">CRE_31187</name>
</gene>
<dbReference type="GeneID" id="9798403"/>
<dbReference type="KEGG" id="crq:GCK72_022839"/>
<proteinExistence type="predicted"/>
<dbReference type="HOGENOM" id="CLU_1612349_0_0_1"/>
<sequence length="165" mass="19130">MRLIFSWIAAGKSVSNKRRKDMISNSTSVSSIHIENLINFFDELPDEPYFEDKDDKQTPEEGAKEIYEQRETWKEEIAKRVSERQAEIDMKEEVAAVNRSTIKQEKIDSSYDRSMDTTSHSSFIVHIKKDPMDYDEYSMAHVSYPVLLSPPPPPLIPKRSPHPNN</sequence>
<dbReference type="EMBL" id="DS268455">
    <property type="protein sequence ID" value="EFP04654.1"/>
    <property type="molecule type" value="Genomic_DNA"/>
</dbReference>
<dbReference type="AlphaFoldDB" id="E3MLH3"/>
<name>E3MLH3_CAERE</name>
<keyword evidence="2" id="KW-1185">Reference proteome</keyword>
<reference evidence="1" key="1">
    <citation type="submission" date="2007-07" db="EMBL/GenBank/DDBJ databases">
        <title>PCAP assembly of the Caenorhabditis remanei genome.</title>
        <authorList>
            <consortium name="The Caenorhabditis remanei Sequencing Consortium"/>
            <person name="Wilson R.K."/>
        </authorList>
    </citation>
    <scope>NUCLEOTIDE SEQUENCE [LARGE SCALE GENOMIC DNA]</scope>
    <source>
        <strain evidence="1">PB4641</strain>
    </source>
</reference>